<name>A0A0F9DJ90_9ZZZZ</name>
<feature type="domain" description="Chromosomal replication initiator DnaA C-terminal" evidence="1">
    <location>
        <begin position="14"/>
        <end position="83"/>
    </location>
</feature>
<dbReference type="SMART" id="SM00760">
    <property type="entry name" value="Bac_DnaA_C"/>
    <property type="match status" value="1"/>
</dbReference>
<evidence type="ECO:0000259" key="1">
    <source>
        <dbReference type="SMART" id="SM00760"/>
    </source>
</evidence>
<evidence type="ECO:0000313" key="2">
    <source>
        <dbReference type="EMBL" id="KKL61729.1"/>
    </source>
</evidence>
<dbReference type="GO" id="GO:0006275">
    <property type="term" value="P:regulation of DNA replication"/>
    <property type="evidence" value="ECO:0007669"/>
    <property type="project" value="InterPro"/>
</dbReference>
<dbReference type="GO" id="GO:0005524">
    <property type="term" value="F:ATP binding"/>
    <property type="evidence" value="ECO:0007669"/>
    <property type="project" value="InterPro"/>
</dbReference>
<dbReference type="AlphaFoldDB" id="A0A0F9DJ90"/>
<dbReference type="SUPFAM" id="SSF48295">
    <property type="entry name" value="TrpR-like"/>
    <property type="match status" value="1"/>
</dbReference>
<dbReference type="GO" id="GO:0005886">
    <property type="term" value="C:plasma membrane"/>
    <property type="evidence" value="ECO:0007669"/>
    <property type="project" value="TreeGrafter"/>
</dbReference>
<dbReference type="CDD" id="cd06571">
    <property type="entry name" value="Bac_DnaA_C"/>
    <property type="match status" value="1"/>
</dbReference>
<proteinExistence type="predicted"/>
<dbReference type="GO" id="GO:0006270">
    <property type="term" value="P:DNA replication initiation"/>
    <property type="evidence" value="ECO:0007669"/>
    <property type="project" value="InterPro"/>
</dbReference>
<dbReference type="InterPro" id="IPR010921">
    <property type="entry name" value="Trp_repressor/repl_initiator"/>
</dbReference>
<organism evidence="2">
    <name type="scientific">marine sediment metagenome</name>
    <dbReference type="NCBI Taxonomy" id="412755"/>
    <lineage>
        <taxon>unclassified sequences</taxon>
        <taxon>metagenomes</taxon>
        <taxon>ecological metagenomes</taxon>
    </lineage>
</organism>
<dbReference type="GO" id="GO:0003688">
    <property type="term" value="F:DNA replication origin binding"/>
    <property type="evidence" value="ECO:0007669"/>
    <property type="project" value="InterPro"/>
</dbReference>
<dbReference type="EMBL" id="LAZR01028728">
    <property type="protein sequence ID" value="KKL61729.1"/>
    <property type="molecule type" value="Genomic_DNA"/>
</dbReference>
<protein>
    <recommendedName>
        <fullName evidence="1">Chromosomal replication initiator DnaA C-terminal domain-containing protein</fullName>
    </recommendedName>
</protein>
<dbReference type="InterPro" id="IPR013159">
    <property type="entry name" value="DnaA_C"/>
</dbReference>
<dbReference type="InterPro" id="IPR018312">
    <property type="entry name" value="Chromosome_initiator_DnaA_CS"/>
</dbReference>
<sequence>LKEMLSFTPQKKLSVENILKSVASFFEIKASDVRGESRLKKIALARQVAMYLSKELISDSLQKIAASFGGKTHSTLLHAWKKITNEIKVNQTLQKQIEIIKKNIEA</sequence>
<dbReference type="Pfam" id="PF08299">
    <property type="entry name" value="Bac_DnaA_C"/>
    <property type="match status" value="1"/>
</dbReference>
<dbReference type="Gene3D" id="1.10.1750.10">
    <property type="match status" value="1"/>
</dbReference>
<dbReference type="PANTHER" id="PTHR30050">
    <property type="entry name" value="CHROMOSOMAL REPLICATION INITIATOR PROTEIN DNAA"/>
    <property type="match status" value="1"/>
</dbReference>
<gene>
    <name evidence="2" type="ORF">LCGC14_2192420</name>
</gene>
<accession>A0A0F9DJ90</accession>
<dbReference type="PANTHER" id="PTHR30050:SF2">
    <property type="entry name" value="CHROMOSOMAL REPLICATION INITIATOR PROTEIN DNAA"/>
    <property type="match status" value="1"/>
</dbReference>
<reference evidence="2" key="1">
    <citation type="journal article" date="2015" name="Nature">
        <title>Complex archaea that bridge the gap between prokaryotes and eukaryotes.</title>
        <authorList>
            <person name="Spang A."/>
            <person name="Saw J.H."/>
            <person name="Jorgensen S.L."/>
            <person name="Zaremba-Niedzwiedzka K."/>
            <person name="Martijn J."/>
            <person name="Lind A.E."/>
            <person name="van Eijk R."/>
            <person name="Schleper C."/>
            <person name="Guy L."/>
            <person name="Ettema T.J."/>
        </authorList>
    </citation>
    <scope>NUCLEOTIDE SEQUENCE</scope>
</reference>
<dbReference type="PROSITE" id="PS01008">
    <property type="entry name" value="DNAA"/>
    <property type="match status" value="1"/>
</dbReference>
<comment type="caution">
    <text evidence="2">The sequence shown here is derived from an EMBL/GenBank/DDBJ whole genome shotgun (WGS) entry which is preliminary data.</text>
</comment>
<feature type="non-terminal residue" evidence="2">
    <location>
        <position position="1"/>
    </location>
</feature>